<keyword evidence="2" id="KW-1185">Reference proteome</keyword>
<accession>A0A3S5CQL5</accession>
<sequence>MSQAGFRVTGMIVYCAPLPYMAHQVGDYFSIRGFAATQKSPRVPMQWRQSFHVSLIAYVNPTILRCSSVFLYAVVVGQRPG</sequence>
<gene>
    <name evidence="1" type="ORF">PXEA_LOCUS21747</name>
</gene>
<proteinExistence type="predicted"/>
<organism evidence="1 2">
    <name type="scientific">Protopolystoma xenopodis</name>
    <dbReference type="NCBI Taxonomy" id="117903"/>
    <lineage>
        <taxon>Eukaryota</taxon>
        <taxon>Metazoa</taxon>
        <taxon>Spiralia</taxon>
        <taxon>Lophotrochozoa</taxon>
        <taxon>Platyhelminthes</taxon>
        <taxon>Monogenea</taxon>
        <taxon>Polyopisthocotylea</taxon>
        <taxon>Polystomatidea</taxon>
        <taxon>Polystomatidae</taxon>
        <taxon>Protopolystoma</taxon>
    </lineage>
</organism>
<evidence type="ECO:0000313" key="2">
    <source>
        <dbReference type="Proteomes" id="UP000784294"/>
    </source>
</evidence>
<evidence type="ECO:0000313" key="1">
    <source>
        <dbReference type="EMBL" id="VEL28307.1"/>
    </source>
</evidence>
<dbReference type="Proteomes" id="UP000784294">
    <property type="component" value="Unassembled WGS sequence"/>
</dbReference>
<name>A0A3S5CQL5_9PLAT</name>
<dbReference type="EMBL" id="CAAALY010094044">
    <property type="protein sequence ID" value="VEL28307.1"/>
    <property type="molecule type" value="Genomic_DNA"/>
</dbReference>
<comment type="caution">
    <text evidence="1">The sequence shown here is derived from an EMBL/GenBank/DDBJ whole genome shotgun (WGS) entry which is preliminary data.</text>
</comment>
<dbReference type="AlphaFoldDB" id="A0A3S5CQL5"/>
<protein>
    <submittedName>
        <fullName evidence="1">Uncharacterized protein</fullName>
    </submittedName>
</protein>
<reference evidence="1" key="1">
    <citation type="submission" date="2018-11" db="EMBL/GenBank/DDBJ databases">
        <authorList>
            <consortium name="Pathogen Informatics"/>
        </authorList>
    </citation>
    <scope>NUCLEOTIDE SEQUENCE</scope>
</reference>